<dbReference type="Gene3D" id="3.90.1300.10">
    <property type="entry name" value="Amidase signature (AS) domain"/>
    <property type="match status" value="1"/>
</dbReference>
<accession>A0A2N9ENL7</accession>
<dbReference type="AlphaFoldDB" id="A0A2N9ENL7"/>
<dbReference type="GO" id="GO:0016020">
    <property type="term" value="C:membrane"/>
    <property type="evidence" value="ECO:0007669"/>
    <property type="project" value="TreeGrafter"/>
</dbReference>
<dbReference type="InterPro" id="IPR036928">
    <property type="entry name" value="AS_sf"/>
</dbReference>
<dbReference type="GO" id="GO:0047412">
    <property type="term" value="F:N-(long-chain-acyl)ethanolamine deacylase activity"/>
    <property type="evidence" value="ECO:0007669"/>
    <property type="project" value="TreeGrafter"/>
</dbReference>
<organism evidence="2">
    <name type="scientific">Fagus sylvatica</name>
    <name type="common">Beechnut</name>
    <dbReference type="NCBI Taxonomy" id="28930"/>
    <lineage>
        <taxon>Eukaryota</taxon>
        <taxon>Viridiplantae</taxon>
        <taxon>Streptophyta</taxon>
        <taxon>Embryophyta</taxon>
        <taxon>Tracheophyta</taxon>
        <taxon>Spermatophyta</taxon>
        <taxon>Magnoliopsida</taxon>
        <taxon>eudicotyledons</taxon>
        <taxon>Gunneridae</taxon>
        <taxon>Pentapetalae</taxon>
        <taxon>rosids</taxon>
        <taxon>fabids</taxon>
        <taxon>Fagales</taxon>
        <taxon>Fagaceae</taxon>
        <taxon>Fagus</taxon>
    </lineage>
</organism>
<proteinExistence type="predicted"/>
<reference evidence="2" key="1">
    <citation type="submission" date="2018-02" db="EMBL/GenBank/DDBJ databases">
        <authorList>
            <person name="Cohen D.B."/>
            <person name="Kent A.D."/>
        </authorList>
    </citation>
    <scope>NUCLEOTIDE SEQUENCE</scope>
</reference>
<protein>
    <recommendedName>
        <fullName evidence="1">Amidase domain-containing protein</fullName>
    </recommendedName>
</protein>
<dbReference type="GO" id="GO:0070291">
    <property type="term" value="P:N-acylethanolamine metabolic process"/>
    <property type="evidence" value="ECO:0007669"/>
    <property type="project" value="TreeGrafter"/>
</dbReference>
<dbReference type="PANTHER" id="PTHR11895">
    <property type="entry name" value="TRANSAMIDASE"/>
    <property type="match status" value="1"/>
</dbReference>
<evidence type="ECO:0000259" key="1">
    <source>
        <dbReference type="Pfam" id="PF01425"/>
    </source>
</evidence>
<sequence>MGKKRLMVPAEEVDLSAVKYEPEPIQAPHLMGSVFKLFVKIVEAPVIGSLIVSHLKKQNKIVEMLRNTVIPEPPMFKPEFPPQEPEPGVVFLNEDGKSEDRVESALKCLPHYDLASRWNGEPTPSFQYWKIRDYAYAYRSGLVTPSMVAERIIPVIEEFSNRKPPTPLLISFDAEEVRKQATASTQRFEEGKPLSILDGIFMAIKDDIDCLPHPSKGASTWMHEVRSVKKDAVCVSRLRSCGVIFLGKANMHELGMGTTGNNPHYGTVMSDKLKLRNYMSSHKKIDGGQWLCS</sequence>
<dbReference type="SUPFAM" id="SSF75304">
    <property type="entry name" value="Amidase signature (AS) enzymes"/>
    <property type="match status" value="1"/>
</dbReference>
<evidence type="ECO:0000313" key="2">
    <source>
        <dbReference type="EMBL" id="SPC80426.1"/>
    </source>
</evidence>
<dbReference type="PANTHER" id="PTHR11895:SF156">
    <property type="entry name" value="FATTY ACID AMIDE HYDROLASE"/>
    <property type="match status" value="1"/>
</dbReference>
<feature type="domain" description="Amidase" evidence="1">
    <location>
        <begin position="169"/>
        <end position="268"/>
    </location>
</feature>
<gene>
    <name evidence="2" type="ORF">FSB_LOCUS8308</name>
</gene>
<dbReference type="EMBL" id="OIVN01000447">
    <property type="protein sequence ID" value="SPC80426.1"/>
    <property type="molecule type" value="Genomic_DNA"/>
</dbReference>
<dbReference type="InterPro" id="IPR023631">
    <property type="entry name" value="Amidase_dom"/>
</dbReference>
<dbReference type="Pfam" id="PF01425">
    <property type="entry name" value="Amidase"/>
    <property type="match status" value="1"/>
</dbReference>
<dbReference type="InterPro" id="IPR000120">
    <property type="entry name" value="Amidase"/>
</dbReference>
<name>A0A2N9ENL7_FAGSY</name>